<dbReference type="InterPro" id="IPR050205">
    <property type="entry name" value="CDPK_Ser/Thr_kinases"/>
</dbReference>
<feature type="domain" description="Protein kinase" evidence="16">
    <location>
        <begin position="51"/>
        <end position="311"/>
    </location>
</feature>
<evidence type="ECO:0000313" key="18">
    <source>
        <dbReference type="EMBL" id="CAG9324387.1"/>
    </source>
</evidence>
<evidence type="ECO:0000256" key="11">
    <source>
        <dbReference type="ARBA" id="ARBA00022840"/>
    </source>
</evidence>
<dbReference type="InterPro" id="IPR017441">
    <property type="entry name" value="Protein_kinase_ATP_BS"/>
</dbReference>
<sequence length="504" mass="57262">MGCLCSAHSDHSDLINMKPISRRTIDSIAEIIYSPGDFIFSNSSSFHDVYETDSVPLGAGLHGEIRKCKHIGTDTVRAVKIIKKEVKNGIYLEDANVHRQVDIFKAMDHPNILRMYEFFDSKTEYFLVLEYMDGGDLCDKITSGFEFSEKLARSAMKQILSGVSYLHKKKLVHRDLKPENILIGGNVKNDDITIKIIDFDFTIKCPEDTNLKQIAGTLDYMAPELFDRSYNQKADLWSCGVIMYALLTGYNPFQGKNDADTIKKIRRGKFHIEGPHWDGISSDAKDLLTRLLTKNPNQRISAEEACAHPWFKADWKEKESDDDLANIFNKLKSYQRSSKFSESLSTFILSQVMSYKHFMSIQSAFHSLDLNSDGVISESELLNFTKCFIEDIPEKASKEIMSQVDTDENGVIDYYEFLRACADPKEILSKANLIKALRMFGHGENGKVSCSDLKKWLKSDSNLNQECIKEIIEELDPHGKGCFLPGSCENHKLENQKLNFAMIV</sequence>
<dbReference type="Proteomes" id="UP001162131">
    <property type="component" value="Unassembled WGS sequence"/>
</dbReference>
<dbReference type="PROSITE" id="PS00107">
    <property type="entry name" value="PROTEIN_KINASE_ATP"/>
    <property type="match status" value="1"/>
</dbReference>
<dbReference type="Gene3D" id="1.10.238.10">
    <property type="entry name" value="EF-hand"/>
    <property type="match status" value="2"/>
</dbReference>
<feature type="domain" description="EF-hand" evidence="17">
    <location>
        <begin position="356"/>
        <end position="391"/>
    </location>
</feature>
<dbReference type="CDD" id="cd05117">
    <property type="entry name" value="STKc_CAMK"/>
    <property type="match status" value="1"/>
</dbReference>
<comment type="subunit">
    <text evidence="2">Monomer.</text>
</comment>
<evidence type="ECO:0000256" key="6">
    <source>
        <dbReference type="ARBA" id="ARBA00022723"/>
    </source>
</evidence>
<keyword evidence="11 15" id="KW-0067">ATP-binding</keyword>
<dbReference type="CDD" id="cd00051">
    <property type="entry name" value="EFh"/>
    <property type="match status" value="1"/>
</dbReference>
<evidence type="ECO:0000256" key="10">
    <source>
        <dbReference type="ARBA" id="ARBA00022837"/>
    </source>
</evidence>
<comment type="catalytic activity">
    <reaction evidence="13">
        <text>L-threonyl-[protein] + ATP = O-phospho-L-threonyl-[protein] + ADP + H(+)</text>
        <dbReference type="Rhea" id="RHEA:46608"/>
        <dbReference type="Rhea" id="RHEA-COMP:11060"/>
        <dbReference type="Rhea" id="RHEA-COMP:11605"/>
        <dbReference type="ChEBI" id="CHEBI:15378"/>
        <dbReference type="ChEBI" id="CHEBI:30013"/>
        <dbReference type="ChEBI" id="CHEBI:30616"/>
        <dbReference type="ChEBI" id="CHEBI:61977"/>
        <dbReference type="ChEBI" id="CHEBI:456216"/>
        <dbReference type="EC" id="2.7.11.1"/>
    </reaction>
</comment>
<feature type="domain" description="EF-hand" evidence="17">
    <location>
        <begin position="392"/>
        <end position="427"/>
    </location>
</feature>
<dbReference type="InterPro" id="IPR002048">
    <property type="entry name" value="EF_hand_dom"/>
</dbReference>
<dbReference type="AlphaFoldDB" id="A0AAU9JGX0"/>
<dbReference type="InterPro" id="IPR018247">
    <property type="entry name" value="EF_Hand_1_Ca_BS"/>
</dbReference>
<dbReference type="InterPro" id="IPR011992">
    <property type="entry name" value="EF-hand-dom_pair"/>
</dbReference>
<evidence type="ECO:0000256" key="14">
    <source>
        <dbReference type="ARBA" id="ARBA00048679"/>
    </source>
</evidence>
<keyword evidence="7" id="KW-0677">Repeat</keyword>
<evidence type="ECO:0000256" key="8">
    <source>
        <dbReference type="ARBA" id="ARBA00022741"/>
    </source>
</evidence>
<comment type="caution">
    <text evidence="18">The sequence shown here is derived from an EMBL/GenBank/DDBJ whole genome shotgun (WGS) entry which is preliminary data.</text>
</comment>
<dbReference type="Pfam" id="PF00069">
    <property type="entry name" value="Pkinase"/>
    <property type="match status" value="1"/>
</dbReference>
<dbReference type="Pfam" id="PF13499">
    <property type="entry name" value="EF-hand_7"/>
    <property type="match status" value="1"/>
</dbReference>
<evidence type="ECO:0000256" key="12">
    <source>
        <dbReference type="ARBA" id="ARBA00024334"/>
    </source>
</evidence>
<reference evidence="18" key="1">
    <citation type="submission" date="2021-09" db="EMBL/GenBank/DDBJ databases">
        <authorList>
            <consortium name="AG Swart"/>
            <person name="Singh M."/>
            <person name="Singh A."/>
            <person name="Seah K."/>
            <person name="Emmerich C."/>
        </authorList>
    </citation>
    <scope>NUCLEOTIDE SEQUENCE</scope>
    <source>
        <strain evidence="18">ATCC30299</strain>
    </source>
</reference>
<dbReference type="SMART" id="SM00054">
    <property type="entry name" value="EFh"/>
    <property type="match status" value="2"/>
</dbReference>
<evidence type="ECO:0000256" key="15">
    <source>
        <dbReference type="PROSITE-ProRule" id="PRU10141"/>
    </source>
</evidence>
<keyword evidence="6" id="KW-0479">Metal-binding</keyword>
<evidence type="ECO:0000259" key="16">
    <source>
        <dbReference type="PROSITE" id="PS50011"/>
    </source>
</evidence>
<dbReference type="PROSITE" id="PS50222">
    <property type="entry name" value="EF_HAND_2"/>
    <property type="match status" value="2"/>
</dbReference>
<dbReference type="EMBL" id="CAJZBQ010000036">
    <property type="protein sequence ID" value="CAG9324387.1"/>
    <property type="molecule type" value="Genomic_DNA"/>
</dbReference>
<evidence type="ECO:0000256" key="7">
    <source>
        <dbReference type="ARBA" id="ARBA00022737"/>
    </source>
</evidence>
<keyword evidence="5" id="KW-0808">Transferase</keyword>
<gene>
    <name evidence="18" type="ORF">BSTOLATCC_MIC36179</name>
</gene>
<evidence type="ECO:0000256" key="2">
    <source>
        <dbReference type="ARBA" id="ARBA00011245"/>
    </source>
</evidence>
<dbReference type="PANTHER" id="PTHR24349">
    <property type="entry name" value="SERINE/THREONINE-PROTEIN KINASE"/>
    <property type="match status" value="1"/>
</dbReference>
<evidence type="ECO:0000256" key="9">
    <source>
        <dbReference type="ARBA" id="ARBA00022777"/>
    </source>
</evidence>
<feature type="binding site" evidence="15">
    <location>
        <position position="84"/>
    </location>
    <ligand>
        <name>ATP</name>
        <dbReference type="ChEBI" id="CHEBI:30616"/>
    </ligand>
</feature>
<evidence type="ECO:0000256" key="1">
    <source>
        <dbReference type="ARBA" id="ARBA00001946"/>
    </source>
</evidence>
<dbReference type="Gene3D" id="1.10.510.10">
    <property type="entry name" value="Transferase(Phosphotransferase) domain 1"/>
    <property type="match status" value="1"/>
</dbReference>
<dbReference type="PROSITE" id="PS50011">
    <property type="entry name" value="PROTEIN_KINASE_DOM"/>
    <property type="match status" value="1"/>
</dbReference>
<evidence type="ECO:0000259" key="17">
    <source>
        <dbReference type="PROSITE" id="PS50222"/>
    </source>
</evidence>
<evidence type="ECO:0000256" key="5">
    <source>
        <dbReference type="ARBA" id="ARBA00022679"/>
    </source>
</evidence>
<keyword evidence="4" id="KW-0723">Serine/threonine-protein kinase</keyword>
<comment type="similarity">
    <text evidence="12">Belongs to the protein kinase superfamily. Ser/Thr protein kinase family. CDPK subfamily.</text>
</comment>
<accession>A0AAU9JGX0</accession>
<evidence type="ECO:0000313" key="19">
    <source>
        <dbReference type="Proteomes" id="UP001162131"/>
    </source>
</evidence>
<dbReference type="SUPFAM" id="SSF56112">
    <property type="entry name" value="Protein kinase-like (PK-like)"/>
    <property type="match status" value="1"/>
</dbReference>
<dbReference type="InterPro" id="IPR008271">
    <property type="entry name" value="Ser/Thr_kinase_AS"/>
</dbReference>
<dbReference type="SUPFAM" id="SSF47473">
    <property type="entry name" value="EF-hand"/>
    <property type="match status" value="1"/>
</dbReference>
<evidence type="ECO:0000256" key="4">
    <source>
        <dbReference type="ARBA" id="ARBA00022527"/>
    </source>
</evidence>
<comment type="catalytic activity">
    <reaction evidence="14">
        <text>L-seryl-[protein] + ATP = O-phospho-L-seryl-[protein] + ADP + H(+)</text>
        <dbReference type="Rhea" id="RHEA:17989"/>
        <dbReference type="Rhea" id="RHEA-COMP:9863"/>
        <dbReference type="Rhea" id="RHEA-COMP:11604"/>
        <dbReference type="ChEBI" id="CHEBI:15378"/>
        <dbReference type="ChEBI" id="CHEBI:29999"/>
        <dbReference type="ChEBI" id="CHEBI:30616"/>
        <dbReference type="ChEBI" id="CHEBI:83421"/>
        <dbReference type="ChEBI" id="CHEBI:456216"/>
        <dbReference type="EC" id="2.7.11.1"/>
    </reaction>
</comment>
<organism evidence="18 19">
    <name type="scientific">Blepharisma stoltei</name>
    <dbReference type="NCBI Taxonomy" id="1481888"/>
    <lineage>
        <taxon>Eukaryota</taxon>
        <taxon>Sar</taxon>
        <taxon>Alveolata</taxon>
        <taxon>Ciliophora</taxon>
        <taxon>Postciliodesmatophora</taxon>
        <taxon>Heterotrichea</taxon>
        <taxon>Heterotrichida</taxon>
        <taxon>Blepharismidae</taxon>
        <taxon>Blepharisma</taxon>
    </lineage>
</organism>
<dbReference type="PROSITE" id="PS00018">
    <property type="entry name" value="EF_HAND_1"/>
    <property type="match status" value="2"/>
</dbReference>
<dbReference type="InterPro" id="IPR000719">
    <property type="entry name" value="Prot_kinase_dom"/>
</dbReference>
<protein>
    <recommendedName>
        <fullName evidence="3">non-specific serine/threonine protein kinase</fullName>
        <ecNumber evidence="3">2.7.11.1</ecNumber>
    </recommendedName>
</protein>
<dbReference type="SMART" id="SM00220">
    <property type="entry name" value="S_TKc"/>
    <property type="match status" value="1"/>
</dbReference>
<keyword evidence="10" id="KW-0106">Calcium</keyword>
<dbReference type="Gene3D" id="3.30.200.20">
    <property type="entry name" value="Phosphorylase Kinase, domain 1"/>
    <property type="match status" value="1"/>
</dbReference>
<dbReference type="GO" id="GO:0004674">
    <property type="term" value="F:protein serine/threonine kinase activity"/>
    <property type="evidence" value="ECO:0007669"/>
    <property type="project" value="UniProtKB-KW"/>
</dbReference>
<proteinExistence type="inferred from homology"/>
<dbReference type="InterPro" id="IPR011009">
    <property type="entry name" value="Kinase-like_dom_sf"/>
</dbReference>
<evidence type="ECO:0000256" key="3">
    <source>
        <dbReference type="ARBA" id="ARBA00012513"/>
    </source>
</evidence>
<dbReference type="PROSITE" id="PS00108">
    <property type="entry name" value="PROTEIN_KINASE_ST"/>
    <property type="match status" value="1"/>
</dbReference>
<comment type="cofactor">
    <cofactor evidence="1">
        <name>Mg(2+)</name>
        <dbReference type="ChEBI" id="CHEBI:18420"/>
    </cofactor>
</comment>
<keyword evidence="9" id="KW-0418">Kinase</keyword>
<name>A0AAU9JGX0_9CILI</name>
<dbReference type="EC" id="2.7.11.1" evidence="3"/>
<dbReference type="FunFam" id="3.30.200.20:FF:000315">
    <property type="entry name" value="Calcium-dependent protein kinase 3"/>
    <property type="match status" value="1"/>
</dbReference>
<evidence type="ECO:0000256" key="13">
    <source>
        <dbReference type="ARBA" id="ARBA00047899"/>
    </source>
</evidence>
<dbReference type="GO" id="GO:0005509">
    <property type="term" value="F:calcium ion binding"/>
    <property type="evidence" value="ECO:0007669"/>
    <property type="project" value="InterPro"/>
</dbReference>
<dbReference type="GO" id="GO:0005524">
    <property type="term" value="F:ATP binding"/>
    <property type="evidence" value="ECO:0007669"/>
    <property type="project" value="UniProtKB-UniRule"/>
</dbReference>
<keyword evidence="19" id="KW-1185">Reference proteome</keyword>
<dbReference type="FunFam" id="1.10.510.10:FF:000571">
    <property type="entry name" value="Maternal embryonic leucine zipper kinase"/>
    <property type="match status" value="1"/>
</dbReference>
<keyword evidence="8 15" id="KW-0547">Nucleotide-binding</keyword>